<accession>A0A255YVC9</accession>
<evidence type="ECO:0000313" key="2">
    <source>
        <dbReference type="EMBL" id="OYQ33131.1"/>
    </source>
</evidence>
<evidence type="ECO:0000256" key="1">
    <source>
        <dbReference type="SAM" id="Phobius"/>
    </source>
</evidence>
<keyword evidence="3" id="KW-1185">Reference proteome</keyword>
<keyword evidence="1" id="KW-0812">Transmembrane</keyword>
<reference evidence="2 3" key="1">
    <citation type="submission" date="2017-07" db="EMBL/GenBank/DDBJ databases">
        <title>Flavobacterium cyanobacteriorum sp. nov., isolated from cyanobacterial aggregates in a eutrophic lake.</title>
        <authorList>
            <person name="Cai H."/>
        </authorList>
    </citation>
    <scope>NUCLEOTIDE SEQUENCE [LARGE SCALE GENOMIC DNA]</scope>
    <source>
        <strain evidence="2 3">TH021</strain>
    </source>
</reference>
<dbReference type="RefSeq" id="WP_094416402.1">
    <property type="nucleotide sequence ID" value="NZ_NOXV01000301.1"/>
</dbReference>
<keyword evidence="1" id="KW-1133">Transmembrane helix</keyword>
<feature type="transmembrane region" description="Helical" evidence="1">
    <location>
        <begin position="77"/>
        <end position="95"/>
    </location>
</feature>
<feature type="transmembrane region" description="Helical" evidence="1">
    <location>
        <begin position="50"/>
        <end position="70"/>
    </location>
</feature>
<feature type="transmembrane region" description="Helical" evidence="1">
    <location>
        <begin position="227"/>
        <end position="246"/>
    </location>
</feature>
<feature type="transmembrane region" description="Helical" evidence="1">
    <location>
        <begin position="201"/>
        <end position="220"/>
    </location>
</feature>
<dbReference type="AlphaFoldDB" id="A0A255YVC9"/>
<dbReference type="EMBL" id="NOXV01000301">
    <property type="protein sequence ID" value="OYQ33131.1"/>
    <property type="molecule type" value="Genomic_DNA"/>
</dbReference>
<feature type="transmembrane region" description="Helical" evidence="1">
    <location>
        <begin position="115"/>
        <end position="135"/>
    </location>
</feature>
<keyword evidence="1" id="KW-0472">Membrane</keyword>
<protein>
    <submittedName>
        <fullName evidence="2">Uncharacterized protein</fullName>
    </submittedName>
</protein>
<organism evidence="2 3">
    <name type="scientific">Flavobacterium cyanobacteriorum</name>
    <dbReference type="NCBI Taxonomy" id="2022802"/>
    <lineage>
        <taxon>Bacteria</taxon>
        <taxon>Pseudomonadati</taxon>
        <taxon>Bacteroidota</taxon>
        <taxon>Flavobacteriia</taxon>
        <taxon>Flavobacteriales</taxon>
        <taxon>Flavobacteriaceae</taxon>
        <taxon>Flavobacterium</taxon>
    </lineage>
</organism>
<proteinExistence type="predicted"/>
<name>A0A255YVC9_9FLAO</name>
<evidence type="ECO:0000313" key="3">
    <source>
        <dbReference type="Proteomes" id="UP000216605"/>
    </source>
</evidence>
<gene>
    <name evidence="2" type="ORF">CHU92_13390</name>
</gene>
<feature type="transmembrane region" description="Helical" evidence="1">
    <location>
        <begin position="147"/>
        <end position="165"/>
    </location>
</feature>
<comment type="caution">
    <text evidence="2">The sequence shown here is derived from an EMBL/GenBank/DDBJ whole genome shotgun (WGS) entry which is preliminary data.</text>
</comment>
<sequence>MKTLSFIKAKHPELFWFSMLCLGGALLCVALINTTSVVVAGVNAWLKPFKFFTSVALLSLTAGYFLQFLPDKKQGSLYSWSMIVLLSFELLLIVFQAARGKASHFNISTPADKLIFNLMALAITLFMVHTSYIAIRFFMIPSTTGQPLVLFAFKLSLIILIIFAFEGFAMGAMLKHTVGAPDGGKGLPIVNWSSHNGDLRIAHFLGIHAIQIVPLASAALARTKRDVVTIAFAYLIIVTATFLRALSGKPLF</sequence>
<dbReference type="Proteomes" id="UP000216605">
    <property type="component" value="Unassembled WGS sequence"/>
</dbReference>
<dbReference type="OrthoDB" id="343560at2"/>